<reference evidence="2 3" key="1">
    <citation type="submission" date="2019-11" db="EMBL/GenBank/DDBJ databases">
        <title>Whole-genome sequence of Rhodoplanes serenus DSM 18633, type strain.</title>
        <authorList>
            <person name="Kyndt J.A."/>
            <person name="Meyer T.E."/>
        </authorList>
    </citation>
    <scope>NUCLEOTIDE SEQUENCE [LARGE SCALE GENOMIC DNA]</scope>
    <source>
        <strain evidence="2 3">DSM 18633</strain>
    </source>
</reference>
<dbReference type="AlphaFoldDB" id="A0A9X4XIN4"/>
<evidence type="ECO:0000313" key="3">
    <source>
        <dbReference type="Proteomes" id="UP000438991"/>
    </source>
</evidence>
<dbReference type="EMBL" id="WNKV01000003">
    <property type="protein sequence ID" value="MTW15765.1"/>
    <property type="molecule type" value="Genomic_DNA"/>
</dbReference>
<dbReference type="InterPro" id="IPR010642">
    <property type="entry name" value="Invasion_prot_B"/>
</dbReference>
<dbReference type="Proteomes" id="UP000438991">
    <property type="component" value="Unassembled WGS sequence"/>
</dbReference>
<dbReference type="InterPro" id="IPR038696">
    <property type="entry name" value="IalB_sf"/>
</dbReference>
<feature type="chain" id="PRO_5040934695" evidence="1">
    <location>
        <begin position="46"/>
        <end position="197"/>
    </location>
</feature>
<dbReference type="Pfam" id="PF06776">
    <property type="entry name" value="IalB"/>
    <property type="match status" value="1"/>
</dbReference>
<protein>
    <submittedName>
        <fullName evidence="2">Invasion associated locus B family protein</fullName>
    </submittedName>
</protein>
<evidence type="ECO:0000256" key="1">
    <source>
        <dbReference type="SAM" id="SignalP"/>
    </source>
</evidence>
<accession>A0A9X4XIN4</accession>
<gene>
    <name evidence="2" type="ORF">GJ689_06045</name>
</gene>
<evidence type="ECO:0000313" key="2">
    <source>
        <dbReference type="EMBL" id="MTW15765.1"/>
    </source>
</evidence>
<name>A0A9X4XIN4_9BRAD</name>
<keyword evidence="1" id="KW-0732">Signal</keyword>
<dbReference type="Gene3D" id="2.60.40.1880">
    <property type="entry name" value="Invasion associated locus B (IalB) protein"/>
    <property type="match status" value="1"/>
</dbReference>
<comment type="caution">
    <text evidence="2">The sequence shown here is derived from an EMBL/GenBank/DDBJ whole genome shotgun (WGS) entry which is preliminary data.</text>
</comment>
<organism evidence="2 3">
    <name type="scientific">Rhodoplanes serenus</name>
    <dbReference type="NCBI Taxonomy" id="200615"/>
    <lineage>
        <taxon>Bacteria</taxon>
        <taxon>Pseudomonadati</taxon>
        <taxon>Pseudomonadota</taxon>
        <taxon>Alphaproteobacteria</taxon>
        <taxon>Hyphomicrobiales</taxon>
        <taxon>Nitrobacteraceae</taxon>
        <taxon>Rhodoplanes</taxon>
    </lineage>
</organism>
<sequence length="197" mass="21234">MSRSSLSRLFLSRLLSKPPARRGRSLAAVTLVAALAMLAAGPAAGQSPTRTTATYDDWTVRCETPPATPPATSQKICEIFQTQQLQGQAVPTWQVAIGRAAKADPLRLVVQMPVNVWLAAAPRLVLDDKQPPLALGYKRCMPAGCFADAELGDDVLRRLRARTDPGRIEYKDAIQRDVAVPLSFKGFAAALDALAKQ</sequence>
<proteinExistence type="predicted"/>
<dbReference type="RefSeq" id="WP_155478929.1">
    <property type="nucleotide sequence ID" value="NZ_WNKV01000003.1"/>
</dbReference>
<feature type="signal peptide" evidence="1">
    <location>
        <begin position="1"/>
        <end position="45"/>
    </location>
</feature>